<comment type="caution">
    <text evidence="11">The sequence shown here is derived from an EMBL/GenBank/DDBJ whole genome shotgun (WGS) entry which is preliminary data.</text>
</comment>
<dbReference type="Pfam" id="PF00571">
    <property type="entry name" value="CBS"/>
    <property type="match status" value="1"/>
</dbReference>
<sequence>MNDYDVNQSYSQFKFLPSQHKFSNQESHEEDEDRELYENFTTIDWDIAVQSGIWEKRFVALVLKMTIYGVTCATLVVKLSPYAAGSGTAEVKTILGGFIIKPLTVASGLAVGKEGPMIHVACCIGNFFPKFFPRYNRNEAKKREILSGKLVKSVFFLLHFIEASAAAGVAVAFGGKLTESFPRLMYLKIAPIGGVLFSLEFVDPYRGKRVMYQVTYSRDWRFFELIFFIIIGIFGVNGLSGAFVIRMNLYIQNLRKKQQILASKKYNWHLMEVCVITFVTAAFCFLNSFTRIDSSELLEYLFRECAESNYSGMFIALIMRMFLTIITFGVKVPSGIFIPSMVWGALFGRILGISVESVQKRNPEIGFFSSCHPDKPCVTPGMYSLLGAIAALGGVTRMTGSNQVHIFIKFLVSLTVIMFELTGTLNYIIPCMICLMVSKLVGDIFGGKGGMADILIRVNKYPFLDPRDDEDLLLMAGVSKAEEVMTPSSRMACFFSRGMKLSDVSAILQNTSVRGFPVIHSLEEKNIVGYISRTDLKYALEKAKKHKISSDTPIFFDDEIYTTKMSEQKLNKRNKNTFETESNNEHYTQPALNNEERLSTKVEFTEQGSSSTSFIQNYNKEVYSKYDFKKIGSNTSVDDDMVQSLNLTYYMDSVKNTTFCASKGVSRIGDGEINDMFKKLGPRKIIVKQMGLLKGIITKKDLLVIMYGDEDFLYEEGGVFGNWFKQEQRMKGGFFSNFSLNNGQRGEERSHILNENFSDNGDVIRRQHLRRKRTNSDFQLGVGKHSLDIQRNSNVFNARNNALHEDGEELFNVGSMEEFTDDIDLIENSN</sequence>
<dbReference type="InterPro" id="IPR014743">
    <property type="entry name" value="Cl-channel_core"/>
</dbReference>
<proteinExistence type="inferred from homology"/>
<evidence type="ECO:0000259" key="10">
    <source>
        <dbReference type="PROSITE" id="PS51371"/>
    </source>
</evidence>
<gene>
    <name evidence="11" type="primary">GEF1</name>
    <name evidence="11" type="ORF">HK099_008244</name>
</gene>
<evidence type="ECO:0000313" key="12">
    <source>
        <dbReference type="Proteomes" id="UP001211065"/>
    </source>
</evidence>
<dbReference type="SMART" id="SM00116">
    <property type="entry name" value="CBS"/>
    <property type="match status" value="1"/>
</dbReference>
<accession>A0AAD5U4Z7</accession>
<reference evidence="11" key="1">
    <citation type="submission" date="2020-05" db="EMBL/GenBank/DDBJ databases">
        <title>Phylogenomic resolution of chytrid fungi.</title>
        <authorList>
            <person name="Stajich J.E."/>
            <person name="Amses K."/>
            <person name="Simmons R."/>
            <person name="Seto K."/>
            <person name="Myers J."/>
            <person name="Bonds A."/>
            <person name="Quandt C.A."/>
            <person name="Barry K."/>
            <person name="Liu P."/>
            <person name="Grigoriev I."/>
            <person name="Longcore J.E."/>
            <person name="James T.Y."/>
        </authorList>
    </citation>
    <scope>NUCLEOTIDE SEQUENCE</scope>
    <source>
        <strain evidence="11">JEL0476</strain>
    </source>
</reference>
<comment type="similarity">
    <text evidence="9">Belongs to the chloride channel (TC 2.A.49) family.</text>
</comment>
<dbReference type="Proteomes" id="UP001211065">
    <property type="component" value="Unassembled WGS sequence"/>
</dbReference>
<dbReference type="GO" id="GO:0005247">
    <property type="term" value="F:voltage-gated chloride channel activity"/>
    <property type="evidence" value="ECO:0007669"/>
    <property type="project" value="TreeGrafter"/>
</dbReference>
<evidence type="ECO:0000256" key="8">
    <source>
        <dbReference type="PROSITE-ProRule" id="PRU00703"/>
    </source>
</evidence>
<dbReference type="PANTHER" id="PTHR45711">
    <property type="entry name" value="CHLORIDE CHANNEL PROTEIN"/>
    <property type="match status" value="1"/>
</dbReference>
<dbReference type="PANTHER" id="PTHR45711:SF9">
    <property type="entry name" value="ANION_PROTON EXCHANGE TRANSPORTER GEF1"/>
    <property type="match status" value="1"/>
</dbReference>
<dbReference type="Pfam" id="PF00654">
    <property type="entry name" value="Voltage_CLC"/>
    <property type="match status" value="2"/>
</dbReference>
<feature type="domain" description="CBS" evidence="10">
    <location>
        <begin position="485"/>
        <end position="548"/>
    </location>
</feature>
<comment type="caution">
    <text evidence="9">Lacks conserved residue(s) required for the propagation of feature annotation.</text>
</comment>
<keyword evidence="7 9" id="KW-0868">Chloride</keyword>
<dbReference type="PROSITE" id="PS51371">
    <property type="entry name" value="CBS"/>
    <property type="match status" value="1"/>
</dbReference>
<dbReference type="Gene3D" id="3.10.580.20">
    <property type="match status" value="1"/>
</dbReference>
<evidence type="ECO:0000256" key="7">
    <source>
        <dbReference type="ARBA" id="ARBA00023214"/>
    </source>
</evidence>
<dbReference type="GO" id="GO:0005769">
    <property type="term" value="C:early endosome"/>
    <property type="evidence" value="ECO:0007669"/>
    <property type="project" value="TreeGrafter"/>
</dbReference>
<evidence type="ECO:0000313" key="11">
    <source>
        <dbReference type="EMBL" id="KAJ3224563.1"/>
    </source>
</evidence>
<evidence type="ECO:0000256" key="3">
    <source>
        <dbReference type="ARBA" id="ARBA00022692"/>
    </source>
</evidence>
<dbReference type="InterPro" id="IPR001807">
    <property type="entry name" value="ClC"/>
</dbReference>
<dbReference type="InterPro" id="IPR000644">
    <property type="entry name" value="CBS_dom"/>
</dbReference>
<keyword evidence="6 9" id="KW-0472">Membrane</keyword>
<organism evidence="11 12">
    <name type="scientific">Clydaea vesicula</name>
    <dbReference type="NCBI Taxonomy" id="447962"/>
    <lineage>
        <taxon>Eukaryota</taxon>
        <taxon>Fungi</taxon>
        <taxon>Fungi incertae sedis</taxon>
        <taxon>Chytridiomycota</taxon>
        <taxon>Chytridiomycota incertae sedis</taxon>
        <taxon>Chytridiomycetes</taxon>
        <taxon>Lobulomycetales</taxon>
        <taxon>Lobulomycetaceae</taxon>
        <taxon>Clydaea</taxon>
    </lineage>
</organism>
<keyword evidence="5 9" id="KW-0406">Ion transport</keyword>
<name>A0AAD5U4Z7_9FUNG</name>
<feature type="transmembrane region" description="Helical" evidence="9">
    <location>
        <begin position="310"/>
        <end position="330"/>
    </location>
</feature>
<dbReference type="Gene3D" id="1.10.3080.10">
    <property type="entry name" value="Clc chloride channel"/>
    <property type="match status" value="2"/>
</dbReference>
<dbReference type="SUPFAM" id="SSF81340">
    <property type="entry name" value="Clc chloride channel"/>
    <property type="match status" value="1"/>
</dbReference>
<keyword evidence="4 9" id="KW-1133">Transmembrane helix</keyword>
<dbReference type="GO" id="GO:0005794">
    <property type="term" value="C:Golgi apparatus"/>
    <property type="evidence" value="ECO:0007669"/>
    <property type="project" value="TreeGrafter"/>
</dbReference>
<keyword evidence="12" id="KW-1185">Reference proteome</keyword>
<comment type="subcellular location">
    <subcellularLocation>
        <location evidence="1 9">Membrane</location>
        <topology evidence="1 9">Multi-pass membrane protein</topology>
    </subcellularLocation>
</comment>
<keyword evidence="3 9" id="KW-0812">Transmembrane</keyword>
<dbReference type="SUPFAM" id="SSF54631">
    <property type="entry name" value="CBS-domain pair"/>
    <property type="match status" value="1"/>
</dbReference>
<feature type="transmembrane region" description="Helical" evidence="9">
    <location>
        <begin position="222"/>
        <end position="246"/>
    </location>
</feature>
<evidence type="ECO:0000256" key="6">
    <source>
        <dbReference type="ARBA" id="ARBA00023136"/>
    </source>
</evidence>
<dbReference type="PRINTS" id="PR00762">
    <property type="entry name" value="CLCHANNEL"/>
</dbReference>
<evidence type="ECO:0000256" key="5">
    <source>
        <dbReference type="ARBA" id="ARBA00023065"/>
    </source>
</evidence>
<evidence type="ECO:0000256" key="9">
    <source>
        <dbReference type="RuleBase" id="RU361221"/>
    </source>
</evidence>
<feature type="transmembrane region" description="Helical" evidence="9">
    <location>
        <begin position="266"/>
        <end position="289"/>
    </location>
</feature>
<dbReference type="EMBL" id="JADGJW010000089">
    <property type="protein sequence ID" value="KAJ3224563.1"/>
    <property type="molecule type" value="Genomic_DNA"/>
</dbReference>
<dbReference type="GO" id="GO:0005886">
    <property type="term" value="C:plasma membrane"/>
    <property type="evidence" value="ECO:0007669"/>
    <property type="project" value="TreeGrafter"/>
</dbReference>
<feature type="transmembrane region" description="Helical" evidence="9">
    <location>
        <begin position="406"/>
        <end position="429"/>
    </location>
</feature>
<dbReference type="AlphaFoldDB" id="A0AAD5U4Z7"/>
<dbReference type="InterPro" id="IPR046342">
    <property type="entry name" value="CBS_dom_sf"/>
</dbReference>
<evidence type="ECO:0000256" key="2">
    <source>
        <dbReference type="ARBA" id="ARBA00022448"/>
    </source>
</evidence>
<feature type="transmembrane region" description="Helical" evidence="9">
    <location>
        <begin position="336"/>
        <end position="355"/>
    </location>
</feature>
<protein>
    <recommendedName>
        <fullName evidence="9">Chloride channel protein</fullName>
    </recommendedName>
</protein>
<evidence type="ECO:0000256" key="1">
    <source>
        <dbReference type="ARBA" id="ARBA00004141"/>
    </source>
</evidence>
<evidence type="ECO:0000256" key="4">
    <source>
        <dbReference type="ARBA" id="ARBA00022989"/>
    </source>
</evidence>
<keyword evidence="2 9" id="KW-0813">Transport</keyword>
<keyword evidence="8" id="KW-0129">CBS domain</keyword>
<feature type="transmembrane region" description="Helical" evidence="9">
    <location>
        <begin position="150"/>
        <end position="173"/>
    </location>
</feature>